<protein>
    <recommendedName>
        <fullName evidence="8 10">Phosphate acyltransferase</fullName>
        <ecNumber evidence="8 10">2.3.1.274</ecNumber>
    </recommendedName>
    <alternativeName>
        <fullName evidence="10">Acyl-ACP phosphotransacylase</fullName>
    </alternativeName>
    <alternativeName>
        <fullName evidence="10">Acyl-[acyl-carrier-protein]--phosphate acyltransferase</fullName>
    </alternativeName>
    <alternativeName>
        <fullName evidence="10">Phosphate-acyl-ACP acyltransferase</fullName>
    </alternativeName>
</protein>
<keyword evidence="7 10" id="KW-1208">Phospholipid metabolism</keyword>
<keyword evidence="6 10" id="KW-0594">Phospholipid biosynthesis</keyword>
<evidence type="ECO:0000256" key="6">
    <source>
        <dbReference type="ARBA" id="ARBA00023209"/>
    </source>
</evidence>
<dbReference type="GO" id="GO:0043811">
    <property type="term" value="F:phosphate:acyl-[acyl carrier protein] acyltransferase activity"/>
    <property type="evidence" value="ECO:0007669"/>
    <property type="project" value="UniProtKB-UniRule"/>
</dbReference>
<keyword evidence="5 10" id="KW-0443">Lipid metabolism</keyword>
<dbReference type="PANTHER" id="PTHR30100">
    <property type="entry name" value="FATTY ACID/PHOSPHOLIPID SYNTHESIS PROTEIN PLSX"/>
    <property type="match status" value="1"/>
</dbReference>
<evidence type="ECO:0000313" key="12">
    <source>
        <dbReference type="Proteomes" id="UP000190105"/>
    </source>
</evidence>
<keyword evidence="3 10" id="KW-0444">Lipid biosynthesis</keyword>
<dbReference type="STRING" id="1147123.SAMN05443428_11230"/>
<comment type="similarity">
    <text evidence="10">Belongs to the PlsX family.</text>
</comment>
<dbReference type="UniPathway" id="UPA00085"/>
<comment type="catalytic activity">
    <reaction evidence="1 10">
        <text>a fatty acyl-[ACP] + phosphate = an acyl phosphate + holo-[ACP]</text>
        <dbReference type="Rhea" id="RHEA:42292"/>
        <dbReference type="Rhea" id="RHEA-COMP:9685"/>
        <dbReference type="Rhea" id="RHEA-COMP:14125"/>
        <dbReference type="ChEBI" id="CHEBI:43474"/>
        <dbReference type="ChEBI" id="CHEBI:59918"/>
        <dbReference type="ChEBI" id="CHEBI:64479"/>
        <dbReference type="ChEBI" id="CHEBI:138651"/>
        <dbReference type="EC" id="2.3.1.274"/>
    </reaction>
</comment>
<evidence type="ECO:0000256" key="8">
    <source>
        <dbReference type="ARBA" id="ARBA00024069"/>
    </source>
</evidence>
<dbReference type="Pfam" id="PF02504">
    <property type="entry name" value="FA_synthesis"/>
    <property type="match status" value="1"/>
</dbReference>
<dbReference type="EMBL" id="FUYH01000012">
    <property type="protein sequence ID" value="SKA92257.1"/>
    <property type="molecule type" value="Genomic_DNA"/>
</dbReference>
<dbReference type="GO" id="GO:0006633">
    <property type="term" value="P:fatty acid biosynthetic process"/>
    <property type="evidence" value="ECO:0007669"/>
    <property type="project" value="UniProtKB-UniRule"/>
</dbReference>
<name>A0A1T4XRT0_9CLOT</name>
<dbReference type="GO" id="GO:0008654">
    <property type="term" value="P:phospholipid biosynthetic process"/>
    <property type="evidence" value="ECO:0007669"/>
    <property type="project" value="UniProtKB-KW"/>
</dbReference>
<dbReference type="NCBIfam" id="TIGR00182">
    <property type="entry name" value="plsX"/>
    <property type="match status" value="1"/>
</dbReference>
<comment type="subunit">
    <text evidence="9 10">Homodimer. Probably interacts with PlsY.</text>
</comment>
<keyword evidence="11" id="KW-0012">Acyltransferase</keyword>
<gene>
    <name evidence="10" type="primary">plsX</name>
    <name evidence="11" type="ORF">SAMN05443428_11230</name>
</gene>
<keyword evidence="2 10" id="KW-0963">Cytoplasm</keyword>
<comment type="function">
    <text evidence="10">Catalyzes the reversible formation of acyl-phosphate (acyl-PO(4)) from acyl-[acyl-carrier-protein] (acyl-ACP). This enzyme utilizes acyl-ACP as fatty acyl donor, but not acyl-CoA.</text>
</comment>
<proteinExistence type="inferred from homology"/>
<evidence type="ECO:0000256" key="7">
    <source>
        <dbReference type="ARBA" id="ARBA00023264"/>
    </source>
</evidence>
<dbReference type="OrthoDB" id="9806408at2"/>
<evidence type="ECO:0000256" key="10">
    <source>
        <dbReference type="HAMAP-Rule" id="MF_00019"/>
    </source>
</evidence>
<dbReference type="RefSeq" id="WP_078696781.1">
    <property type="nucleotide sequence ID" value="NZ_FUYH01000012.1"/>
</dbReference>
<reference evidence="12" key="1">
    <citation type="submission" date="2017-02" db="EMBL/GenBank/DDBJ databases">
        <authorList>
            <person name="Varghese N."/>
            <person name="Submissions S."/>
        </authorList>
    </citation>
    <scope>NUCLEOTIDE SEQUENCE [LARGE SCALE GENOMIC DNA]</scope>
    <source>
        <strain evidence="12">USBA 833</strain>
    </source>
</reference>
<dbReference type="InterPro" id="IPR003664">
    <property type="entry name" value="FA_synthesis"/>
</dbReference>
<comment type="subcellular location">
    <subcellularLocation>
        <location evidence="10">Cytoplasm</location>
    </subcellularLocation>
    <text evidence="10">Associated with the membrane possibly through PlsY.</text>
</comment>
<dbReference type="Proteomes" id="UP000190105">
    <property type="component" value="Unassembled WGS sequence"/>
</dbReference>
<dbReference type="SUPFAM" id="SSF53659">
    <property type="entry name" value="Isocitrate/Isopropylmalate dehydrogenase-like"/>
    <property type="match status" value="1"/>
</dbReference>
<dbReference type="GO" id="GO:0005737">
    <property type="term" value="C:cytoplasm"/>
    <property type="evidence" value="ECO:0007669"/>
    <property type="project" value="UniProtKB-SubCell"/>
</dbReference>
<evidence type="ECO:0000256" key="9">
    <source>
        <dbReference type="ARBA" id="ARBA00046608"/>
    </source>
</evidence>
<dbReference type="Gene3D" id="3.40.718.10">
    <property type="entry name" value="Isopropylmalate Dehydrogenase"/>
    <property type="match status" value="1"/>
</dbReference>
<dbReference type="HAMAP" id="MF_00019">
    <property type="entry name" value="PlsX"/>
    <property type="match status" value="1"/>
</dbReference>
<evidence type="ECO:0000256" key="5">
    <source>
        <dbReference type="ARBA" id="ARBA00023098"/>
    </source>
</evidence>
<dbReference type="EC" id="2.3.1.274" evidence="8 10"/>
<dbReference type="PANTHER" id="PTHR30100:SF1">
    <property type="entry name" value="PHOSPHATE ACYLTRANSFERASE"/>
    <property type="match status" value="1"/>
</dbReference>
<accession>A0A1T4XRT0</accession>
<evidence type="ECO:0000313" key="11">
    <source>
        <dbReference type="EMBL" id="SKA92257.1"/>
    </source>
</evidence>
<dbReference type="PIRSF" id="PIRSF002465">
    <property type="entry name" value="Phsphlp_syn_PlsX"/>
    <property type="match status" value="1"/>
</dbReference>
<evidence type="ECO:0000256" key="1">
    <source>
        <dbReference type="ARBA" id="ARBA00001232"/>
    </source>
</evidence>
<dbReference type="AlphaFoldDB" id="A0A1T4XRT0"/>
<evidence type="ECO:0000256" key="3">
    <source>
        <dbReference type="ARBA" id="ARBA00022516"/>
    </source>
</evidence>
<evidence type="ECO:0000256" key="4">
    <source>
        <dbReference type="ARBA" id="ARBA00022679"/>
    </source>
</evidence>
<keyword evidence="12" id="KW-1185">Reference proteome</keyword>
<dbReference type="InterPro" id="IPR012281">
    <property type="entry name" value="Phospholipid_synth_PlsX-like"/>
</dbReference>
<evidence type="ECO:0000256" key="2">
    <source>
        <dbReference type="ARBA" id="ARBA00022490"/>
    </source>
</evidence>
<sequence length="331" mass="35886">MKIIVDAMGGDNAPLEVVKGSYLAAKEYDIEILLVGDKDKIEDVIKGNNLYSDKIEIVHTTEIITNNDSPTLAIRRKKDSSLVVGMKLLKEKKGDAFISAGSTGAILAGGLFIVGRIEGIDRAALSPVLPGKNNYFMLIDSGANADCKAENILEFGIMGEIYSKKVLKKQTPTIGLVNIGSEEEKGNAFTKECFKVLKESNLNFKGNIEAREIPDGNIDVVLCDGFTGNVILKLFEGVAGTIFDILKEEITSSTISKIGGLILKPVFKRFKKKFDYTEYGGAILLGVDGTVIKAHGSSNSKAIKNAIKQAMLCVNGNIVEDIKNEVRRYKS</sequence>
<comment type="pathway">
    <text evidence="10">Lipid metabolism; phospholipid metabolism.</text>
</comment>
<organism evidence="11 12">
    <name type="scientific">Caloramator quimbayensis</name>
    <dbReference type="NCBI Taxonomy" id="1147123"/>
    <lineage>
        <taxon>Bacteria</taxon>
        <taxon>Bacillati</taxon>
        <taxon>Bacillota</taxon>
        <taxon>Clostridia</taxon>
        <taxon>Eubacteriales</taxon>
        <taxon>Clostridiaceae</taxon>
        <taxon>Caloramator</taxon>
    </lineage>
</organism>
<keyword evidence="4 10" id="KW-0808">Transferase</keyword>